<comment type="caution">
    <text evidence="2">The sequence shown here is derived from an EMBL/GenBank/DDBJ whole genome shotgun (WGS) entry which is preliminary data.</text>
</comment>
<accession>A0A1G2MHZ9</accession>
<keyword evidence="1" id="KW-1133">Transmembrane helix</keyword>
<proteinExistence type="predicted"/>
<evidence type="ECO:0000256" key="1">
    <source>
        <dbReference type="SAM" id="Phobius"/>
    </source>
</evidence>
<organism evidence="2 3">
    <name type="scientific">Candidatus Taylorbacteria bacterium RIFCSPHIGHO2_02_FULL_43_32b</name>
    <dbReference type="NCBI Taxonomy" id="1802306"/>
    <lineage>
        <taxon>Bacteria</taxon>
        <taxon>Candidatus Tayloriibacteriota</taxon>
    </lineage>
</organism>
<dbReference type="STRING" id="1802306.A3C72_02700"/>
<dbReference type="EMBL" id="MHRK01000047">
    <property type="protein sequence ID" value="OHA22799.1"/>
    <property type="molecule type" value="Genomic_DNA"/>
</dbReference>
<reference evidence="2 3" key="1">
    <citation type="journal article" date="2016" name="Nat. Commun.">
        <title>Thousands of microbial genomes shed light on interconnected biogeochemical processes in an aquifer system.</title>
        <authorList>
            <person name="Anantharaman K."/>
            <person name="Brown C.T."/>
            <person name="Hug L.A."/>
            <person name="Sharon I."/>
            <person name="Castelle C.J."/>
            <person name="Probst A.J."/>
            <person name="Thomas B.C."/>
            <person name="Singh A."/>
            <person name="Wilkins M.J."/>
            <person name="Karaoz U."/>
            <person name="Brodie E.L."/>
            <person name="Williams K.H."/>
            <person name="Hubbard S.S."/>
            <person name="Banfield J.F."/>
        </authorList>
    </citation>
    <scope>NUCLEOTIDE SEQUENCE [LARGE SCALE GENOMIC DNA]</scope>
</reference>
<feature type="transmembrane region" description="Helical" evidence="1">
    <location>
        <begin position="7"/>
        <end position="26"/>
    </location>
</feature>
<evidence type="ECO:0000313" key="3">
    <source>
        <dbReference type="Proteomes" id="UP000177130"/>
    </source>
</evidence>
<dbReference type="AlphaFoldDB" id="A0A1G2MHZ9"/>
<dbReference type="Pfam" id="PF09136">
    <property type="entry name" value="Glucodextran_B"/>
    <property type="match status" value="1"/>
</dbReference>
<dbReference type="InterPro" id="IPR013783">
    <property type="entry name" value="Ig-like_fold"/>
</dbReference>
<protein>
    <recommendedName>
        <fullName evidence="4">IPT/TIG domain-containing protein</fullName>
    </recommendedName>
</protein>
<dbReference type="Gene3D" id="2.60.40.10">
    <property type="entry name" value="Immunoglobulins"/>
    <property type="match status" value="1"/>
</dbReference>
<evidence type="ECO:0008006" key="4">
    <source>
        <dbReference type="Google" id="ProtNLM"/>
    </source>
</evidence>
<keyword evidence="1" id="KW-0812">Transmembrane</keyword>
<sequence length="121" mass="13962">MRKGAKMIFSIILSIVAGSFLIWYIYYESRDYLSGPEIQIIYPQDKTEIFGPQVEVRGKAFRVNSITLNDSPIFIDETGAFSEKLILQSGYNIIKFEAKDRFGKETEKLLEFMVMSTPKEM</sequence>
<gene>
    <name evidence="2" type="ORF">A3C72_02700</name>
</gene>
<evidence type="ECO:0000313" key="2">
    <source>
        <dbReference type="EMBL" id="OHA22799.1"/>
    </source>
</evidence>
<name>A0A1G2MHZ9_9BACT</name>
<keyword evidence="1" id="KW-0472">Membrane</keyword>
<dbReference type="Proteomes" id="UP000177130">
    <property type="component" value="Unassembled WGS sequence"/>
</dbReference>